<evidence type="ECO:0000256" key="4">
    <source>
        <dbReference type="SAM" id="MobiDB-lite"/>
    </source>
</evidence>
<dbReference type="Pfam" id="PF00437">
    <property type="entry name" value="T2SSE"/>
    <property type="match status" value="1"/>
</dbReference>
<evidence type="ECO:0000259" key="5">
    <source>
        <dbReference type="PROSITE" id="PS00662"/>
    </source>
</evidence>
<dbReference type="Gene3D" id="1.10.40.70">
    <property type="match status" value="1"/>
</dbReference>
<keyword evidence="2" id="KW-0547">Nucleotide-binding</keyword>
<dbReference type="PROSITE" id="PS00662">
    <property type="entry name" value="T2SP_E"/>
    <property type="match status" value="1"/>
</dbReference>
<comment type="similarity">
    <text evidence="1">Belongs to the GSP E family.</text>
</comment>
<dbReference type="PANTHER" id="PTHR30258:SF2">
    <property type="entry name" value="COMG OPERON PROTEIN 1"/>
    <property type="match status" value="1"/>
</dbReference>
<dbReference type="SMART" id="SM00382">
    <property type="entry name" value="AAA"/>
    <property type="match status" value="1"/>
</dbReference>
<dbReference type="CDD" id="cd01129">
    <property type="entry name" value="PulE-GspE-like"/>
    <property type="match status" value="1"/>
</dbReference>
<dbReference type="SUPFAM" id="SSF52540">
    <property type="entry name" value="P-loop containing nucleoside triphosphate hydrolases"/>
    <property type="match status" value="1"/>
</dbReference>
<gene>
    <name evidence="6" type="ORF">ACFPIE_08720</name>
</gene>
<dbReference type="EMBL" id="JBHSLF010000017">
    <property type="protein sequence ID" value="MFC5343994.1"/>
    <property type="molecule type" value="Genomic_DNA"/>
</dbReference>
<dbReference type="PANTHER" id="PTHR30258">
    <property type="entry name" value="TYPE II SECRETION SYSTEM PROTEIN GSPE-RELATED"/>
    <property type="match status" value="1"/>
</dbReference>
<name>A0ABW0FRG0_9CAUL</name>
<protein>
    <submittedName>
        <fullName evidence="6">GspE/PulE family protein</fullName>
    </submittedName>
</protein>
<feature type="domain" description="Bacterial type II secretion system protein E" evidence="5">
    <location>
        <begin position="423"/>
        <end position="437"/>
    </location>
</feature>
<dbReference type="InterPro" id="IPR037257">
    <property type="entry name" value="T2SS_E_N_sf"/>
</dbReference>
<comment type="caution">
    <text evidence="6">The sequence shown here is derived from an EMBL/GenBank/DDBJ whole genome shotgun (WGS) entry which is preliminary data.</text>
</comment>
<accession>A0ABW0FRG0</accession>
<reference evidence="7" key="1">
    <citation type="journal article" date="2019" name="Int. J. Syst. Evol. Microbiol.">
        <title>The Global Catalogue of Microorganisms (GCM) 10K type strain sequencing project: providing services to taxonomists for standard genome sequencing and annotation.</title>
        <authorList>
            <consortium name="The Broad Institute Genomics Platform"/>
            <consortium name="The Broad Institute Genome Sequencing Center for Infectious Disease"/>
            <person name="Wu L."/>
            <person name="Ma J."/>
        </authorList>
    </citation>
    <scope>NUCLEOTIDE SEQUENCE [LARGE SCALE GENOMIC DNA]</scope>
    <source>
        <strain evidence="7">JCM 12125</strain>
    </source>
</reference>
<sequence>MATIRQRSPEAGLPGVDPRISPTGPSVEEPGEAVTIRFASAHRRLGEILVDRGMVRPADVANALTLQAQNGGLFGLNLVRLGALSEAQLLEVLSEQLGLAILAPEDSPMPDQVSALLAEIRSPLSWWAEREAVAWREAAPEDAPDAAPGRILCAAVQPLDPLLAERLGQSLNEPVTFLLAQRALIEGLTQDVDADHAATVDLGLGGAGADAARLRELAQEAPTIDFVNAVFAEALTRRASDVHVEPFEDRFLVRMRIDGVLSTARAAPRANFDAVCSRIKLLSGMDIGERRLPQDGRQSIRVSGQEVDLRVSTLPCSWGESIVLRLLGKTSRLPELRELGVGAEQERTLIGLAEQPNGVFLITGPTGSGKTTTIYRLLTHLNDGERKIITVEDPVELDLPGVIQVRVRSDIGLTFAAGLRSILRQDPDVIMVGEIRDPETARIAVQAALTGHLVISTVHTNSALAAVPRLLDLGVENYLLADVLRGVAGQRLVRRLCTDCSRPSTPEEAELHEAALPDYLKVVVAGVAANWHEPVGCSKCGQSGFRGRVGLYEVAPATPGILAGLRSGAEEDRLTEMARADGFLSFGDDGLLKARRGETTLSEVYRVAGAVEDLDDA</sequence>
<evidence type="ECO:0000313" key="7">
    <source>
        <dbReference type="Proteomes" id="UP001596152"/>
    </source>
</evidence>
<dbReference type="Gene3D" id="3.30.450.90">
    <property type="match status" value="1"/>
</dbReference>
<evidence type="ECO:0000256" key="2">
    <source>
        <dbReference type="ARBA" id="ARBA00022741"/>
    </source>
</evidence>
<organism evidence="6 7">
    <name type="scientific">Brevundimonas staleyi</name>
    <dbReference type="NCBI Taxonomy" id="74326"/>
    <lineage>
        <taxon>Bacteria</taxon>
        <taxon>Pseudomonadati</taxon>
        <taxon>Pseudomonadota</taxon>
        <taxon>Alphaproteobacteria</taxon>
        <taxon>Caulobacterales</taxon>
        <taxon>Caulobacteraceae</taxon>
        <taxon>Brevundimonas</taxon>
    </lineage>
</organism>
<dbReference type="Proteomes" id="UP001596152">
    <property type="component" value="Unassembled WGS sequence"/>
</dbReference>
<dbReference type="SUPFAM" id="SSF160246">
    <property type="entry name" value="EspE N-terminal domain-like"/>
    <property type="match status" value="1"/>
</dbReference>
<dbReference type="RefSeq" id="WP_374037459.1">
    <property type="nucleotide sequence ID" value="NZ_CP169082.1"/>
</dbReference>
<keyword evidence="3" id="KW-0067">ATP-binding</keyword>
<evidence type="ECO:0000313" key="6">
    <source>
        <dbReference type="EMBL" id="MFC5343994.1"/>
    </source>
</evidence>
<evidence type="ECO:0000256" key="1">
    <source>
        <dbReference type="ARBA" id="ARBA00006611"/>
    </source>
</evidence>
<dbReference type="InterPro" id="IPR001482">
    <property type="entry name" value="T2SS/T4SS_dom"/>
</dbReference>
<feature type="region of interest" description="Disordered" evidence="4">
    <location>
        <begin position="1"/>
        <end position="30"/>
    </location>
</feature>
<dbReference type="Gene3D" id="3.40.50.300">
    <property type="entry name" value="P-loop containing nucleotide triphosphate hydrolases"/>
    <property type="match status" value="1"/>
</dbReference>
<proteinExistence type="inferred from homology"/>
<dbReference type="InterPro" id="IPR027417">
    <property type="entry name" value="P-loop_NTPase"/>
</dbReference>
<dbReference type="InterPro" id="IPR003593">
    <property type="entry name" value="AAA+_ATPase"/>
</dbReference>
<keyword evidence="7" id="KW-1185">Reference proteome</keyword>
<evidence type="ECO:0000256" key="3">
    <source>
        <dbReference type="ARBA" id="ARBA00022840"/>
    </source>
</evidence>